<evidence type="ECO:0000256" key="12">
    <source>
        <dbReference type="SAM" id="MobiDB-lite"/>
    </source>
</evidence>
<dbReference type="KEGG" id="vg:1461043"/>
<protein>
    <recommendedName>
        <fullName evidence="11">Cytoplasmic envelopment protein 3</fullName>
    </recommendedName>
</protein>
<evidence type="ECO:0000256" key="6">
    <source>
        <dbReference type="ARBA" id="ARBA00022844"/>
    </source>
</evidence>
<reference evidence="13 14" key="1">
    <citation type="journal article" date="2015" name="Genome Announc.">
        <title>Genome sequences of equid herpesviruses 2 and 5.</title>
        <authorList>
            <person name="Wilkie G.S."/>
            <person name="Kerr K."/>
            <person name="Stewart J.P."/>
            <person name="Studdert M.J."/>
            <person name="Davison A.J."/>
        </authorList>
    </citation>
    <scope>NUCLEOTIDE SEQUENCE [LARGE SCALE GENOMIC DNA]</scope>
    <source>
        <strain evidence="13">G9/92</strain>
    </source>
</reference>
<evidence type="ECO:0000256" key="4">
    <source>
        <dbReference type="ARBA" id="ARBA00022707"/>
    </source>
</evidence>
<dbReference type="HAMAP" id="MF_04042">
    <property type="entry name" value="HSV_CEP3_gammahv"/>
    <property type="match status" value="1"/>
</dbReference>
<evidence type="ECO:0000256" key="9">
    <source>
        <dbReference type="ARBA" id="ARBA00023139"/>
    </source>
</evidence>
<feature type="initiator methionine" description="Removed; by host" evidence="11">
    <location>
        <position position="1"/>
    </location>
</feature>
<comment type="subcellular location">
    <subcellularLocation>
        <location evidence="11">Virion tegument</location>
    </subcellularLocation>
    <subcellularLocation>
        <location evidence="11">Virion membrane</location>
        <topology evidence="11">Lipid-anchor</topology>
    </subcellularLocation>
    <subcellularLocation>
        <location evidence="11">Host cell membrane</location>
        <topology evidence="11">Lipid-anchor</topology>
        <orientation evidence="11">Cytoplasmic side</orientation>
    </subcellularLocation>
    <subcellularLocation>
        <location evidence="11">Host Golgi apparatus membrane</location>
        <topology evidence="11">Lipid-anchor</topology>
        <orientation evidence="11">Cytoplasmic side</orientation>
    </subcellularLocation>
    <text evidence="11">Virion membrane-associated tegument protein. Associates with host membrane lipids rafts. During virion morphogenesis, this protein probably accumulates in the endosomes and trans-Golgi where secondary envelopment occurs. It is probably transported to the cell surface from where it is endocytosed and directed to the trans-Golgi network (TGN).</text>
</comment>
<evidence type="ECO:0000256" key="5">
    <source>
        <dbReference type="ARBA" id="ARBA00022812"/>
    </source>
</evidence>
<evidence type="ECO:0000256" key="8">
    <source>
        <dbReference type="ARBA" id="ARBA00023136"/>
    </source>
</evidence>
<comment type="PTM">
    <text evidence="11">Myristoylation and palmitoylation (probably on one or more of the nearby cysteines at the N-terminus) enable membrane-binding and Golgi apparatus-specific targeting and are essential for efficient packaging.</text>
</comment>
<evidence type="ECO:0000313" key="13">
    <source>
        <dbReference type="EMBL" id="AIU39484.1"/>
    </source>
</evidence>
<comment type="PTM">
    <text evidence="11">Phosphorylated. Phosphorylation does not seem to be required for recycling to the host Golgi apparatus. Packaging is selective for underphosphorylated forms.</text>
</comment>
<evidence type="ECO:0000256" key="3">
    <source>
        <dbReference type="ARBA" id="ARBA00022580"/>
    </source>
</evidence>
<keyword evidence="10 11" id="KW-0449">Lipoprotein</keyword>
<keyword evidence="9 11" id="KW-0564">Palmitate</keyword>
<keyword evidence="6 11" id="KW-0946">Virion</keyword>
<dbReference type="EMBL" id="KM924294">
    <property type="protein sequence ID" value="AIU39484.1"/>
    <property type="molecule type" value="Genomic_DNA"/>
</dbReference>
<keyword evidence="3 11" id="KW-0920">Virion tegument</keyword>
<feature type="region of interest" description="Disordered" evidence="12">
    <location>
        <begin position="48"/>
        <end position="81"/>
    </location>
</feature>
<dbReference type="Proteomes" id="UP000163076">
    <property type="component" value="Segment"/>
</dbReference>
<dbReference type="GO" id="GO:0019033">
    <property type="term" value="C:viral tegument"/>
    <property type="evidence" value="ECO:0007669"/>
    <property type="project" value="UniProtKB-SubCell"/>
</dbReference>
<proteinExistence type="inferred from homology"/>
<dbReference type="GO" id="GO:0046760">
    <property type="term" value="P:viral budding from Golgi membrane"/>
    <property type="evidence" value="ECO:0007669"/>
    <property type="project" value="UniProtKB-UniRule"/>
</dbReference>
<comment type="subunit">
    <text evidence="11">Interacts with BGLF2; this interaction is essential for the proper localization of each protein to the assembly complex and thus for the production of infectious virus.</text>
</comment>
<dbReference type="RefSeq" id="NP_042635.1">
    <property type="nucleotide sequence ID" value="NC_001650.2"/>
</dbReference>
<name>A0A0B4Q684_9GAMA</name>
<comment type="similarity">
    <text evidence="11">Belongs to the herpesviridae cytoplasmic envelopment protein 3 family.</text>
</comment>
<keyword evidence="1 11" id="KW-1032">Host cell membrane</keyword>
<feature type="lipid moiety-binding region" description="N-myristoyl glycine; by host" evidence="11">
    <location>
        <position position="2"/>
    </location>
</feature>
<evidence type="ECO:0000256" key="10">
    <source>
        <dbReference type="ARBA" id="ARBA00023288"/>
    </source>
</evidence>
<keyword evidence="4 11" id="KW-0519">Myristate</keyword>
<feature type="compositionally biased region" description="Acidic residues" evidence="12">
    <location>
        <begin position="52"/>
        <end position="62"/>
    </location>
</feature>
<sequence>MGILLSICRRRHDPLTDVEGQPINVREEFEMFEEGDEATEACVFLNPNMGTDEYDEEDEGGDGGEGREPQPEVKTTPYPKRKKIKLKADVL</sequence>
<keyword evidence="7 11" id="KW-1043">Host membrane</keyword>
<dbReference type="Pfam" id="PF10813">
    <property type="entry name" value="Herpesvir_UL11"/>
    <property type="match status" value="1"/>
</dbReference>
<evidence type="ECO:0000256" key="7">
    <source>
        <dbReference type="ARBA" id="ARBA00022870"/>
    </source>
</evidence>
<dbReference type="GO" id="GO:0020002">
    <property type="term" value="C:host cell plasma membrane"/>
    <property type="evidence" value="ECO:0007669"/>
    <property type="project" value="UniProtKB-SubCell"/>
</dbReference>
<dbReference type="GO" id="GO:0044178">
    <property type="term" value="C:host cell Golgi membrane"/>
    <property type="evidence" value="ECO:0007669"/>
    <property type="project" value="UniProtKB-SubCell"/>
</dbReference>
<keyword evidence="2 11" id="KW-0597">Phosphoprotein</keyword>
<evidence type="ECO:0000256" key="1">
    <source>
        <dbReference type="ARBA" id="ARBA00022511"/>
    </source>
</evidence>
<keyword evidence="5 11" id="KW-1040">Host Golgi apparatus</keyword>
<evidence type="ECO:0000256" key="11">
    <source>
        <dbReference type="HAMAP-Rule" id="MF_04042"/>
    </source>
</evidence>
<gene>
    <name evidence="13" type="primary">ORF38</name>
</gene>
<organism evidence="13 14">
    <name type="scientific">Equid gammaherpesvirus 2</name>
    <name type="common">Equine herpesvirus 2</name>
    <dbReference type="NCBI Taxonomy" id="12657"/>
    <lineage>
        <taxon>Viruses</taxon>
        <taxon>Duplodnaviria</taxon>
        <taxon>Heunggongvirae</taxon>
        <taxon>Peploviricota</taxon>
        <taxon>Herviviricetes</taxon>
        <taxon>Herpesvirales</taxon>
        <taxon>Orthoherpesviridae</taxon>
        <taxon>Gammaherpesvirinae</taxon>
        <taxon>Percavirus</taxon>
        <taxon>Percavirus equidgamma2</taxon>
    </lineage>
</organism>
<dbReference type="GO" id="GO:0055036">
    <property type="term" value="C:virion membrane"/>
    <property type="evidence" value="ECO:0007669"/>
    <property type="project" value="UniProtKB-SubCell"/>
</dbReference>
<comment type="function">
    <text evidence="11">Plays an important role in the cytoplasmic envelopment of tegument proteins and capsids during the assembly and egress processes. Participates also in viral entry at the fusion step probably by regulating the core fusion machinery.</text>
</comment>
<dbReference type="InterPro" id="IPR024360">
    <property type="entry name" value="Herpesvirus_CEP3"/>
</dbReference>
<evidence type="ECO:0000313" key="14">
    <source>
        <dbReference type="Proteomes" id="UP000163076"/>
    </source>
</evidence>
<accession>A0A0B4Q684</accession>
<evidence type="ECO:0000256" key="2">
    <source>
        <dbReference type="ARBA" id="ARBA00022553"/>
    </source>
</evidence>
<dbReference type="GeneID" id="1461043"/>
<keyword evidence="8 11" id="KW-0472">Membrane</keyword>